<comment type="caution">
    <text evidence="2">The sequence shown here is derived from an EMBL/GenBank/DDBJ whole genome shotgun (WGS) entry which is preliminary data.</text>
</comment>
<gene>
    <name evidence="2" type="ORF">PoB_000430700</name>
</gene>
<feature type="region of interest" description="Disordered" evidence="1">
    <location>
        <begin position="35"/>
        <end position="63"/>
    </location>
</feature>
<evidence type="ECO:0000256" key="1">
    <source>
        <dbReference type="SAM" id="MobiDB-lite"/>
    </source>
</evidence>
<protein>
    <submittedName>
        <fullName evidence="2">Uncharacterized protein</fullName>
    </submittedName>
</protein>
<keyword evidence="3" id="KW-1185">Reference proteome</keyword>
<sequence length="107" mass="11431">MAVLAIVAHVNMAELLASPTVLLSQLVLALATKRISGQQSKEKKNGGGDEERIKKKEKKEDEAGVRWAPTEIFISKVCPHGGLVQALGLTGDSPLNDVSLKGELDRS</sequence>
<dbReference type="Proteomes" id="UP000735302">
    <property type="component" value="Unassembled WGS sequence"/>
</dbReference>
<reference evidence="2 3" key="1">
    <citation type="journal article" date="2021" name="Elife">
        <title>Chloroplast acquisition without the gene transfer in kleptoplastic sea slugs, Plakobranchus ocellatus.</title>
        <authorList>
            <person name="Maeda T."/>
            <person name="Takahashi S."/>
            <person name="Yoshida T."/>
            <person name="Shimamura S."/>
            <person name="Takaki Y."/>
            <person name="Nagai Y."/>
            <person name="Toyoda A."/>
            <person name="Suzuki Y."/>
            <person name="Arimoto A."/>
            <person name="Ishii H."/>
            <person name="Satoh N."/>
            <person name="Nishiyama T."/>
            <person name="Hasebe M."/>
            <person name="Maruyama T."/>
            <person name="Minagawa J."/>
            <person name="Obokata J."/>
            <person name="Shigenobu S."/>
        </authorList>
    </citation>
    <scope>NUCLEOTIDE SEQUENCE [LARGE SCALE GENOMIC DNA]</scope>
</reference>
<dbReference type="AlphaFoldDB" id="A0AAV3Y5S2"/>
<accession>A0AAV3Y5S2</accession>
<evidence type="ECO:0000313" key="3">
    <source>
        <dbReference type="Proteomes" id="UP000735302"/>
    </source>
</evidence>
<evidence type="ECO:0000313" key="2">
    <source>
        <dbReference type="EMBL" id="GFN77801.1"/>
    </source>
</evidence>
<name>A0AAV3Y5S2_9GAST</name>
<dbReference type="EMBL" id="BLXT01000501">
    <property type="protein sequence ID" value="GFN77801.1"/>
    <property type="molecule type" value="Genomic_DNA"/>
</dbReference>
<organism evidence="2 3">
    <name type="scientific">Plakobranchus ocellatus</name>
    <dbReference type="NCBI Taxonomy" id="259542"/>
    <lineage>
        <taxon>Eukaryota</taxon>
        <taxon>Metazoa</taxon>
        <taxon>Spiralia</taxon>
        <taxon>Lophotrochozoa</taxon>
        <taxon>Mollusca</taxon>
        <taxon>Gastropoda</taxon>
        <taxon>Heterobranchia</taxon>
        <taxon>Euthyneura</taxon>
        <taxon>Panpulmonata</taxon>
        <taxon>Sacoglossa</taxon>
        <taxon>Placobranchoidea</taxon>
        <taxon>Plakobranchidae</taxon>
        <taxon>Plakobranchus</taxon>
    </lineage>
</organism>
<feature type="compositionally biased region" description="Basic and acidic residues" evidence="1">
    <location>
        <begin position="40"/>
        <end position="63"/>
    </location>
</feature>
<proteinExistence type="predicted"/>